<gene>
    <name evidence="1" type="ORF">BE17_05035</name>
</gene>
<sequence>MSCLEALLWERQAERYPMLEHPTEFGAFIVRGGGRARIYFSAADRVGQRLRDVVIDLVTADVRRGGVLVAHLHNHPFLLGRAPGDRMWTTEATRDDVAGALAPSATDVQFYRRLRDSIGLPAAWITNGLDTARFSAAAFEVLAAAE</sequence>
<organism evidence="1 2">
    <name type="scientific">Sorangium cellulosum</name>
    <name type="common">Polyangium cellulosum</name>
    <dbReference type="NCBI Taxonomy" id="56"/>
    <lineage>
        <taxon>Bacteria</taxon>
        <taxon>Pseudomonadati</taxon>
        <taxon>Myxococcota</taxon>
        <taxon>Polyangia</taxon>
        <taxon>Polyangiales</taxon>
        <taxon>Polyangiaceae</taxon>
        <taxon>Sorangium</taxon>
    </lineage>
</organism>
<reference evidence="1 2" key="1">
    <citation type="submission" date="2014-02" db="EMBL/GenBank/DDBJ databases">
        <title>The small core and large imbalanced accessory genome model reveals a collaborative survival strategy of Sorangium cellulosum strains in nature.</title>
        <authorList>
            <person name="Han K."/>
            <person name="Peng R."/>
            <person name="Blom J."/>
            <person name="Li Y.-Z."/>
        </authorList>
    </citation>
    <scope>NUCLEOTIDE SEQUENCE [LARGE SCALE GENOMIC DNA]</scope>
    <source>
        <strain evidence="1 2">So0011-07</strain>
    </source>
</reference>
<dbReference type="AlphaFoldDB" id="A0A150S3U1"/>
<dbReference type="Proteomes" id="UP000075635">
    <property type="component" value="Unassembled WGS sequence"/>
</dbReference>
<protein>
    <submittedName>
        <fullName evidence="1">Uncharacterized protein</fullName>
    </submittedName>
</protein>
<dbReference type="EMBL" id="JEMB01001468">
    <property type="protein sequence ID" value="KYF87139.1"/>
    <property type="molecule type" value="Genomic_DNA"/>
</dbReference>
<proteinExistence type="predicted"/>
<evidence type="ECO:0000313" key="2">
    <source>
        <dbReference type="Proteomes" id="UP000075635"/>
    </source>
</evidence>
<accession>A0A150S3U1</accession>
<name>A0A150S3U1_SORCE</name>
<evidence type="ECO:0000313" key="1">
    <source>
        <dbReference type="EMBL" id="KYF87139.1"/>
    </source>
</evidence>
<comment type="caution">
    <text evidence="1">The sequence shown here is derived from an EMBL/GenBank/DDBJ whole genome shotgun (WGS) entry which is preliminary data.</text>
</comment>